<dbReference type="CDD" id="cd08349">
    <property type="entry name" value="BLMA_like"/>
    <property type="match status" value="1"/>
</dbReference>
<dbReference type="InterPro" id="IPR029068">
    <property type="entry name" value="Glyas_Bleomycin-R_OHBP_Dase"/>
</dbReference>
<dbReference type="InterPro" id="IPR000335">
    <property type="entry name" value="Bleomycin-R"/>
</dbReference>
<evidence type="ECO:0000313" key="4">
    <source>
        <dbReference type="Proteomes" id="UP000596130"/>
    </source>
</evidence>
<dbReference type="Proteomes" id="UP000596130">
    <property type="component" value="Chromosome"/>
</dbReference>
<evidence type="ECO:0000256" key="2">
    <source>
        <dbReference type="SAM" id="MobiDB-lite"/>
    </source>
</evidence>
<evidence type="ECO:0000256" key="1">
    <source>
        <dbReference type="ARBA" id="ARBA00023251"/>
    </source>
</evidence>
<keyword evidence="1" id="KW-0046">Antibiotic resistance</keyword>
<gene>
    <name evidence="3" type="ORF">I8755_01060</name>
</gene>
<evidence type="ECO:0000313" key="3">
    <source>
        <dbReference type="EMBL" id="QQC87165.1"/>
    </source>
</evidence>
<name>A0A7T4TVK9_9ACTN</name>
<dbReference type="AlphaFoldDB" id="A0A7T4TVK9"/>
<feature type="region of interest" description="Disordered" evidence="2">
    <location>
        <begin position="228"/>
        <end position="260"/>
    </location>
</feature>
<dbReference type="SUPFAM" id="SSF54593">
    <property type="entry name" value="Glyoxalase/Bleomycin resistance protein/Dihydroxybiphenyl dioxygenase"/>
    <property type="match status" value="1"/>
</dbReference>
<proteinExistence type="predicted"/>
<dbReference type="GO" id="GO:0046677">
    <property type="term" value="P:response to antibiotic"/>
    <property type="evidence" value="ECO:0007669"/>
    <property type="project" value="UniProtKB-KW"/>
</dbReference>
<dbReference type="RefSeq" id="WP_198501428.1">
    <property type="nucleotide sequence ID" value="NZ_CP065959.1"/>
</dbReference>
<organism evidence="3 4">
    <name type="scientific">Streptomyces alfalfae</name>
    <dbReference type="NCBI Taxonomy" id="1642299"/>
    <lineage>
        <taxon>Bacteria</taxon>
        <taxon>Bacillati</taxon>
        <taxon>Actinomycetota</taxon>
        <taxon>Actinomycetes</taxon>
        <taxon>Kitasatosporales</taxon>
        <taxon>Streptomycetaceae</taxon>
        <taxon>Streptomyces</taxon>
    </lineage>
</organism>
<protein>
    <submittedName>
        <fullName evidence="3">VOC family protein</fullName>
    </submittedName>
</protein>
<dbReference type="EMBL" id="CP065959">
    <property type="protein sequence ID" value="QQC87165.1"/>
    <property type="molecule type" value="Genomic_DNA"/>
</dbReference>
<accession>A0A7T4TVK9</accession>
<dbReference type="Gene3D" id="3.10.180.10">
    <property type="entry name" value="2,3-Dihydroxybiphenyl 1,2-Dioxygenase, domain 1"/>
    <property type="match status" value="1"/>
</dbReference>
<sequence>MVNEVAVPQLPCRSIDEITTFYGALGFRTTYRQTRPNPYAALRREDLEMHFFAIEGFDPADCYGACALYVPDTGALHRAFTDGLRSVYGKVPVRGIPRLTTPRRRKNDGRRTGFTMVDPGGNWIRVFNAVEKSAPEVAPAATGKLATALENAVVLGDSKGDTAQAVKILDANLAREQATALPVDLVEALVYRAELALRQAEPARARALLARVRAVPLEEDERRRLADSLTLAEEMSRDLAPDASPRRYSPSTAAPPGRGA</sequence>
<reference evidence="3 4" key="1">
    <citation type="submission" date="2020-12" db="EMBL/GenBank/DDBJ databases">
        <title>Identification and biosynthesis of polyene macrolides produced by Streptomyces alfalfae Men-myco-93-63.</title>
        <authorList>
            <person name="Liu D."/>
            <person name="Li Y."/>
            <person name="Liu L."/>
            <person name="Han X."/>
            <person name="Shen F."/>
        </authorList>
    </citation>
    <scope>NUCLEOTIDE SEQUENCE [LARGE SCALE GENOMIC DNA]</scope>
    <source>
        <strain evidence="3 4">Men-myco-93-63</strain>
    </source>
</reference>